<sequence>MVIVSSMDAADRDDLGGRARRIDQRSLALAAVMSVVGERPDQVRALTVICTYDSLNKIKNGRTAYEFSVVREAPASMSAARCSLIRLGDRGSLCAAACRAGVTLSQLSVIRRT</sequence>
<organism evidence="1 2">
    <name type="scientific">Streptomyces bobili</name>
    <dbReference type="NCBI Taxonomy" id="67280"/>
    <lineage>
        <taxon>Bacteria</taxon>
        <taxon>Bacillati</taxon>
        <taxon>Actinomycetota</taxon>
        <taxon>Actinomycetes</taxon>
        <taxon>Kitasatosporales</taxon>
        <taxon>Streptomycetaceae</taxon>
        <taxon>Streptomyces</taxon>
    </lineage>
</organism>
<name>A0ABZ1QQ47_9ACTN</name>
<keyword evidence="2" id="KW-1185">Reference proteome</keyword>
<accession>A0ABZ1QQ47</accession>
<dbReference type="GeneID" id="93759396"/>
<dbReference type="Proteomes" id="UP001432071">
    <property type="component" value="Chromosome"/>
</dbReference>
<dbReference type="EMBL" id="CP108038">
    <property type="protein sequence ID" value="WUN84680.1"/>
    <property type="molecule type" value="Genomic_DNA"/>
</dbReference>
<gene>
    <name evidence="1" type="ORF">OHT53_00485</name>
</gene>
<evidence type="ECO:0000313" key="2">
    <source>
        <dbReference type="Proteomes" id="UP001432071"/>
    </source>
</evidence>
<reference evidence="1" key="1">
    <citation type="submission" date="2022-10" db="EMBL/GenBank/DDBJ databases">
        <title>The complete genomes of actinobacterial strains from the NBC collection.</title>
        <authorList>
            <person name="Joergensen T.S."/>
            <person name="Alvarez Arevalo M."/>
            <person name="Sterndorff E.B."/>
            <person name="Faurdal D."/>
            <person name="Vuksanovic O."/>
            <person name="Mourched A.-S."/>
            <person name="Charusanti P."/>
            <person name="Shaw S."/>
            <person name="Blin K."/>
            <person name="Weber T."/>
        </authorList>
    </citation>
    <scope>NUCLEOTIDE SEQUENCE</scope>
    <source>
        <strain evidence="1">NBC_00302</strain>
    </source>
</reference>
<protein>
    <submittedName>
        <fullName evidence="1">Uncharacterized protein</fullName>
    </submittedName>
</protein>
<evidence type="ECO:0000313" key="1">
    <source>
        <dbReference type="EMBL" id="WUN84680.1"/>
    </source>
</evidence>
<proteinExistence type="predicted"/>
<dbReference type="RefSeq" id="WP_328733584.1">
    <property type="nucleotide sequence ID" value="NZ_CP108038.1"/>
</dbReference>